<dbReference type="Proteomes" id="UP000768646">
    <property type="component" value="Unassembled WGS sequence"/>
</dbReference>
<sequence>IPRKISVNNFIDDSILQGLQNRLYEKRKSAAYEVEKLTRECFNNNDTTRIKQIIDILCQDFIYGSSRVSNATFGGLIGLAAVVIAIGQDVAEYLEDIVPPVLSCFSDQEHRVRYYACESMYNIAKVAKGEILLYFNEIFDALSKLSSDTEPSVKNGAELLDRLIKDIVSEKATSYMSVLQSCNSIDSPKVLSSDPSAPVIVEEVKRSSVFSLERFIPMLSERIYVINPFTRMFLVSWITVLDSVPDLELITYLPRFLDGLIKFLSDSHQDIRNATDRVLMDFLSEIKRISNVRKELVFKNVKSDLFQSSINDSSKDNKYRYEDIQKDDLMFEDGKWISGQDVFIHYSKIIEILLPHINSSEESIQLMALKWIAEFFNICPVDLLKFTPRLISLVLPALSLDGESSRQAALEINQNLCNLVSEILEGDKIALKLTNFCSSNSFSENIDLSFYQFIKSDNQKNDITSFRDILDYSSTVNALILQFSDEHEQTRIAALNWLITLHNLAPQKVLTLDDGTFPALLKILSDPNDEVIIKDLQLLAQISSVSKDDYFDAFMVNLLSLFSTDRRLLETRGSLIIRQLCIYLKSEKIYCTLAENLEKDDVDLEFASIMVQNLNNNLMTSSELSGFRKRLKNLEFKDGQSLFVSLYRCWCHNAVATFSLCLLAQAYEHASNLLQIFAELEMTVGMLVQIDTLVQLLESPVFTYLRLQLLEPDKYPYLYKCLYGLLMLLPQSSAFSTLKNRLNSVSSTGFFQFFSRQNNFEKHKSKNKTDEMKWSELLEKFRNVQNKHEKARQQRNQTLTSKASGNLLKMNPVSYSS</sequence>
<dbReference type="EMBL" id="JABTEG010000013">
    <property type="protein sequence ID" value="KAG4303985.1"/>
    <property type="molecule type" value="Genomic_DNA"/>
</dbReference>
<evidence type="ECO:0000313" key="2">
    <source>
        <dbReference type="Proteomes" id="UP000768646"/>
    </source>
</evidence>
<gene>
    <name evidence="1" type="ORF">PORY_002638</name>
</gene>
<accession>A0ACB7CAE1</accession>
<comment type="caution">
    <text evidence="1">The sequence shown here is derived from an EMBL/GenBank/DDBJ whole genome shotgun (WGS) entry which is preliminary data.</text>
</comment>
<organism evidence="1 2">
    <name type="scientific">Pneumocystis oryctolagi</name>
    <dbReference type="NCBI Taxonomy" id="42067"/>
    <lineage>
        <taxon>Eukaryota</taxon>
        <taxon>Fungi</taxon>
        <taxon>Dikarya</taxon>
        <taxon>Ascomycota</taxon>
        <taxon>Taphrinomycotina</taxon>
        <taxon>Pneumocystomycetes</taxon>
        <taxon>Pneumocystaceae</taxon>
        <taxon>Pneumocystis</taxon>
    </lineage>
</organism>
<proteinExistence type="predicted"/>
<reference evidence="1 2" key="1">
    <citation type="journal article" date="2021" name="Commun. Biol.">
        <title>Genomic insights into the host specific adaptation of the Pneumocystis genus.</title>
        <authorList>
            <person name="Cisse O.H."/>
            <person name="Ma L."/>
            <person name="Dekker J.P."/>
            <person name="Khil P.P."/>
            <person name="Youn J.-H."/>
            <person name="Brenchley J.M."/>
            <person name="Blair R."/>
            <person name="Pahar B."/>
            <person name="Chabe M."/>
            <person name="Van Rompay K.K.A."/>
            <person name="Keesler R."/>
            <person name="Sukura A."/>
            <person name="Hirsch V."/>
            <person name="Kutty G."/>
            <person name="Liu Y."/>
            <person name="Peng L."/>
            <person name="Chen J."/>
            <person name="Song J."/>
            <person name="Weissenbacher-Lang C."/>
            <person name="Xu J."/>
            <person name="Upham N.S."/>
            <person name="Stajich J.E."/>
            <person name="Cuomo C.A."/>
            <person name="Cushion M.T."/>
            <person name="Kovacs J.A."/>
        </authorList>
    </citation>
    <scope>NUCLEOTIDE SEQUENCE [LARGE SCALE GENOMIC DNA]</scope>
    <source>
        <strain evidence="1 2">RABM</strain>
    </source>
</reference>
<keyword evidence="2" id="KW-1185">Reference proteome</keyword>
<name>A0ACB7CAE1_9ASCO</name>
<feature type="non-terminal residue" evidence="1">
    <location>
        <position position="1"/>
    </location>
</feature>
<evidence type="ECO:0000313" key="1">
    <source>
        <dbReference type="EMBL" id="KAG4303985.1"/>
    </source>
</evidence>
<protein>
    <submittedName>
        <fullName evidence="1">Uncharacterized protein</fullName>
    </submittedName>
</protein>